<name>A0A2T4UI92_9ACTN</name>
<dbReference type="Pfam" id="PF12697">
    <property type="entry name" value="Abhydrolase_6"/>
    <property type="match status" value="1"/>
</dbReference>
<dbReference type="EMBL" id="PYYB01000001">
    <property type="protein sequence ID" value="PTL58963.1"/>
    <property type="molecule type" value="Genomic_DNA"/>
</dbReference>
<proteinExistence type="predicted"/>
<dbReference type="GO" id="GO:0003824">
    <property type="term" value="F:catalytic activity"/>
    <property type="evidence" value="ECO:0007669"/>
    <property type="project" value="UniProtKB-ARBA"/>
</dbReference>
<dbReference type="PANTHER" id="PTHR43798:SF33">
    <property type="entry name" value="HYDROLASE, PUTATIVE (AFU_ORTHOLOGUE AFUA_2G14860)-RELATED"/>
    <property type="match status" value="1"/>
</dbReference>
<dbReference type="RefSeq" id="WP_107567399.1">
    <property type="nucleotide sequence ID" value="NZ_PYYB01000001.1"/>
</dbReference>
<evidence type="ECO:0000259" key="1">
    <source>
        <dbReference type="Pfam" id="PF12697"/>
    </source>
</evidence>
<feature type="domain" description="AB hydrolase-1" evidence="1">
    <location>
        <begin position="33"/>
        <end position="264"/>
    </location>
</feature>
<sequence length="276" mass="30216">MGVKDVVLRTGELDGRPVAWREAEPPAGELPTVYVHGVPTNADLWLPFLARTGGVAPDLPGFGRSGKRGDGDYTMEGYDRWLERFLEWRGIDRFNLLVQDWGGVGLLPAMRFPERVARLAVVNAVPLLPGYRWHRIARAWRTRGLGEIAVGLMVRPLLKQLSREARATPGPMPDDFLDLVCDHLDQGTQRAILALYRSSPPEKLAAAGAGLGALDCPAHVWWGQEDPYIPARFGPDYAAALGNAGFTAVPGAGHWPWVDRPELVDEITAFLLADAG</sequence>
<dbReference type="InterPro" id="IPR050266">
    <property type="entry name" value="AB_hydrolase_sf"/>
</dbReference>
<dbReference type="GO" id="GO:0016020">
    <property type="term" value="C:membrane"/>
    <property type="evidence" value="ECO:0007669"/>
    <property type="project" value="TreeGrafter"/>
</dbReference>
<protein>
    <recommendedName>
        <fullName evidence="1">AB hydrolase-1 domain-containing protein</fullName>
    </recommendedName>
</protein>
<dbReference type="OrthoDB" id="9796770at2"/>
<dbReference type="InterPro" id="IPR029058">
    <property type="entry name" value="AB_hydrolase_fold"/>
</dbReference>
<evidence type="ECO:0000313" key="3">
    <source>
        <dbReference type="Proteomes" id="UP000240739"/>
    </source>
</evidence>
<dbReference type="InterPro" id="IPR000073">
    <property type="entry name" value="AB_hydrolase_1"/>
</dbReference>
<dbReference type="Proteomes" id="UP000240739">
    <property type="component" value="Unassembled WGS sequence"/>
</dbReference>
<dbReference type="Gene3D" id="3.40.50.1820">
    <property type="entry name" value="alpha/beta hydrolase"/>
    <property type="match status" value="1"/>
</dbReference>
<dbReference type="PANTHER" id="PTHR43798">
    <property type="entry name" value="MONOACYLGLYCEROL LIPASE"/>
    <property type="match status" value="1"/>
</dbReference>
<accession>A0A2T4UI92</accession>
<dbReference type="PRINTS" id="PR00111">
    <property type="entry name" value="ABHYDROLASE"/>
</dbReference>
<dbReference type="SUPFAM" id="SSF53474">
    <property type="entry name" value="alpha/beta-Hydrolases"/>
    <property type="match status" value="1"/>
</dbReference>
<reference evidence="2 3" key="1">
    <citation type="submission" date="2018-03" db="EMBL/GenBank/DDBJ databases">
        <title>Aquarubrobacter algicola gen. nov., sp. nov., a novel actinobacterium isolated from shallow eutrophic lake during the end of cyanobacterial harmful algal blooms.</title>
        <authorList>
            <person name="Chun S.J."/>
        </authorList>
    </citation>
    <scope>NUCLEOTIDE SEQUENCE [LARGE SCALE GENOMIC DNA]</scope>
    <source>
        <strain evidence="2 3">Seoho-28</strain>
    </source>
</reference>
<keyword evidence="3" id="KW-1185">Reference proteome</keyword>
<gene>
    <name evidence="2" type="ORF">C7Y72_04520</name>
</gene>
<evidence type="ECO:0000313" key="2">
    <source>
        <dbReference type="EMBL" id="PTL58963.1"/>
    </source>
</evidence>
<organism evidence="2 3">
    <name type="scientific">Paraconexibacter algicola</name>
    <dbReference type="NCBI Taxonomy" id="2133960"/>
    <lineage>
        <taxon>Bacteria</taxon>
        <taxon>Bacillati</taxon>
        <taxon>Actinomycetota</taxon>
        <taxon>Thermoleophilia</taxon>
        <taxon>Solirubrobacterales</taxon>
        <taxon>Paraconexibacteraceae</taxon>
        <taxon>Paraconexibacter</taxon>
    </lineage>
</organism>
<dbReference type="AlphaFoldDB" id="A0A2T4UI92"/>
<comment type="caution">
    <text evidence="2">The sequence shown here is derived from an EMBL/GenBank/DDBJ whole genome shotgun (WGS) entry which is preliminary data.</text>
</comment>